<name>W8NNN2_9CAUD</name>
<dbReference type="GeneID" id="18938396"/>
<protein>
    <submittedName>
        <fullName evidence="1">Uncharacterized protein</fullName>
    </submittedName>
</protein>
<accession>W8NNN2</accession>
<dbReference type="RefSeq" id="YP_009021530.1">
    <property type="nucleotide sequence ID" value="NC_023859.1"/>
</dbReference>
<gene>
    <name evidence="1" type="ORF">ISF9_085</name>
</gene>
<sequence length="185" mass="21042">MARTRRYNSDMQPLREKIADYMGKQTEIRAHYAMLAEQEIAKLRDEVLDEMFIVHAGAGPSEIANSTGVSRTTVIRWRKEFMERMAENLEAGEDVAAAVEQVVADKTLPDKPYTEIGSEKYDGYPTAYAVTPDGPLWLLTGEDFGIGESPYEAEDNRVDRPDWMTDDVMRKIVYEANVKLMLAPW</sequence>
<dbReference type="KEGG" id="vg:18938396"/>
<evidence type="ECO:0000313" key="1">
    <source>
        <dbReference type="EMBL" id="AHL18555.1"/>
    </source>
</evidence>
<proteinExistence type="predicted"/>
<reference evidence="1 2" key="1">
    <citation type="journal article" date="2014" name="Arch. Virol.">
        <title>Complete genome sequence of a novel phage, vB_MoxS-ISF9, infecting methylotrophic Microbacterium: first report of a virulent Microbacterium phage.</title>
        <authorList>
            <person name="Zamani I."/>
            <person name="Bouzari M."/>
            <person name="Emtiazi G."/>
            <person name="Ghasemi S.M."/>
            <person name="Chang H.I."/>
        </authorList>
    </citation>
    <scope>NUCLEOTIDE SEQUENCE [LARGE SCALE GENOMIC DNA]</scope>
</reference>
<dbReference type="Proteomes" id="UP000019700">
    <property type="component" value="Genome"/>
</dbReference>
<evidence type="ECO:0000313" key="2">
    <source>
        <dbReference type="Proteomes" id="UP000019700"/>
    </source>
</evidence>
<keyword evidence="2" id="KW-1185">Reference proteome</keyword>
<organism evidence="1 2">
    <name type="scientific">Microbacterium phage vB_MoxS-ISF9</name>
    <dbReference type="NCBI Taxonomy" id="1458670"/>
    <lineage>
        <taxon>Viruses</taxon>
        <taxon>Duplodnaviria</taxon>
        <taxon>Heunggongvirae</taxon>
        <taxon>Uroviricota</taxon>
        <taxon>Caudoviricetes</taxon>
        <taxon>Farahnazvirus</taxon>
        <taxon>Farahnazvirus ISF9</taxon>
    </lineage>
</organism>
<dbReference type="EMBL" id="KJ173786">
    <property type="protein sequence ID" value="AHL18555.1"/>
    <property type="molecule type" value="Genomic_DNA"/>
</dbReference>